<feature type="repeat" description="ANK" evidence="3">
    <location>
        <begin position="159"/>
        <end position="191"/>
    </location>
</feature>
<keyword evidence="7" id="KW-1185">Reference proteome</keyword>
<evidence type="ECO:0000313" key="7">
    <source>
        <dbReference type="Proteomes" id="UP001141619"/>
    </source>
</evidence>
<evidence type="ECO:0000256" key="1">
    <source>
        <dbReference type="ARBA" id="ARBA00022737"/>
    </source>
</evidence>
<dbReference type="InterPro" id="IPR051165">
    <property type="entry name" value="Multifunctional_ANK_Repeat"/>
</dbReference>
<feature type="region of interest" description="Disordered" evidence="4">
    <location>
        <begin position="223"/>
        <end position="253"/>
    </location>
</feature>
<dbReference type="PROSITE" id="PS50088">
    <property type="entry name" value="ANK_REPEAT"/>
    <property type="match status" value="2"/>
</dbReference>
<dbReference type="AlphaFoldDB" id="A0A9X3Z5X1"/>
<dbReference type="EMBL" id="JANWOI010000001">
    <property type="protein sequence ID" value="MDA5192570.1"/>
    <property type="molecule type" value="Genomic_DNA"/>
</dbReference>
<dbReference type="PRINTS" id="PR01415">
    <property type="entry name" value="ANKYRIN"/>
</dbReference>
<dbReference type="SUPFAM" id="SSF48403">
    <property type="entry name" value="Ankyrin repeat"/>
    <property type="match status" value="1"/>
</dbReference>
<reference evidence="6" key="2">
    <citation type="journal article" date="2023" name="Syst. Appl. Microbiol.">
        <title>Govania unica gen. nov., sp. nov., a rare biosphere bacterium that represents a novel family in the class Alphaproteobacteria.</title>
        <authorList>
            <person name="Vandamme P."/>
            <person name="Peeters C."/>
            <person name="Hettiarachchi A."/>
            <person name="Cnockaert M."/>
            <person name="Carlier A."/>
        </authorList>
    </citation>
    <scope>NUCLEOTIDE SEQUENCE</scope>
    <source>
        <strain evidence="6">LMG 31809</strain>
    </source>
</reference>
<keyword evidence="2 3" id="KW-0040">ANK repeat</keyword>
<keyword evidence="5" id="KW-0732">Signal</keyword>
<evidence type="ECO:0000256" key="4">
    <source>
        <dbReference type="SAM" id="MobiDB-lite"/>
    </source>
</evidence>
<dbReference type="PANTHER" id="PTHR24123:SF33">
    <property type="entry name" value="PROTEIN HOS4"/>
    <property type="match status" value="1"/>
</dbReference>
<dbReference type="PROSITE" id="PS50297">
    <property type="entry name" value="ANK_REP_REGION"/>
    <property type="match status" value="2"/>
</dbReference>
<evidence type="ECO:0000313" key="6">
    <source>
        <dbReference type="EMBL" id="MDA5192570.1"/>
    </source>
</evidence>
<keyword evidence="1" id="KW-0677">Repeat</keyword>
<accession>A0A9X3Z5X1</accession>
<comment type="caution">
    <text evidence="6">The sequence shown here is derived from an EMBL/GenBank/DDBJ whole genome shotgun (WGS) entry which is preliminary data.</text>
</comment>
<feature type="chain" id="PRO_5040730363" evidence="5">
    <location>
        <begin position="23"/>
        <end position="292"/>
    </location>
</feature>
<sequence>MRFVNFMLCVVFLACSVASARAGDPFDNARYYIGTKNNAAALQDIDSGQFDINMQTSEGYTLLHYAAEAGNLAMVDSLLERGANPSIKTNLGSTPFDMAIGTMVQTRLKAAMAGGKSASPQAKGTGDFDTARANIGWRRNDVVIAELDKGLDVNMQNAEGYTLLHFAAGEGNLAIVKELLQRGANPNTKTNSGQTALDRAMGTMVEAELKKAGGKLGISASLETPAKPVAQPAATTKPKANAANDTPTTPNSPYAKMCESRHYTSSALCSDSTCKMREYRKWQTCLKTGSYY</sequence>
<feature type="repeat" description="ANK" evidence="3">
    <location>
        <begin position="58"/>
        <end position="90"/>
    </location>
</feature>
<proteinExistence type="predicted"/>
<dbReference type="PANTHER" id="PTHR24123">
    <property type="entry name" value="ANKYRIN REPEAT-CONTAINING"/>
    <property type="match status" value="1"/>
</dbReference>
<dbReference type="InterPro" id="IPR002110">
    <property type="entry name" value="Ankyrin_rpt"/>
</dbReference>
<evidence type="ECO:0000256" key="2">
    <source>
        <dbReference type="ARBA" id="ARBA00023043"/>
    </source>
</evidence>
<dbReference type="Proteomes" id="UP001141619">
    <property type="component" value="Unassembled WGS sequence"/>
</dbReference>
<organism evidence="6 7">
    <name type="scientific">Govanella unica</name>
    <dbReference type="NCBI Taxonomy" id="2975056"/>
    <lineage>
        <taxon>Bacteria</taxon>
        <taxon>Pseudomonadati</taxon>
        <taxon>Pseudomonadota</taxon>
        <taxon>Alphaproteobacteria</taxon>
        <taxon>Emcibacterales</taxon>
        <taxon>Govanellaceae</taxon>
        <taxon>Govanella</taxon>
    </lineage>
</organism>
<reference evidence="6" key="1">
    <citation type="submission" date="2022-08" db="EMBL/GenBank/DDBJ databases">
        <authorList>
            <person name="Vandamme P."/>
            <person name="Hettiarachchi A."/>
            <person name="Peeters C."/>
            <person name="Cnockaert M."/>
            <person name="Carlier A."/>
        </authorList>
    </citation>
    <scope>NUCLEOTIDE SEQUENCE</scope>
    <source>
        <strain evidence="6">LMG 31809</strain>
    </source>
</reference>
<dbReference type="PROSITE" id="PS51257">
    <property type="entry name" value="PROKAR_LIPOPROTEIN"/>
    <property type="match status" value="1"/>
</dbReference>
<dbReference type="Pfam" id="PF13857">
    <property type="entry name" value="Ank_5"/>
    <property type="match status" value="2"/>
</dbReference>
<evidence type="ECO:0000256" key="5">
    <source>
        <dbReference type="SAM" id="SignalP"/>
    </source>
</evidence>
<feature type="signal peptide" evidence="5">
    <location>
        <begin position="1"/>
        <end position="22"/>
    </location>
</feature>
<evidence type="ECO:0000256" key="3">
    <source>
        <dbReference type="PROSITE-ProRule" id="PRU00023"/>
    </source>
</evidence>
<gene>
    <name evidence="6" type="ORF">NYP16_01175</name>
</gene>
<dbReference type="InterPro" id="IPR036770">
    <property type="entry name" value="Ankyrin_rpt-contain_sf"/>
</dbReference>
<name>A0A9X3Z5X1_9PROT</name>
<dbReference type="Gene3D" id="1.25.40.20">
    <property type="entry name" value="Ankyrin repeat-containing domain"/>
    <property type="match status" value="2"/>
</dbReference>
<feature type="compositionally biased region" description="Low complexity" evidence="4">
    <location>
        <begin position="224"/>
        <end position="243"/>
    </location>
</feature>
<protein>
    <submittedName>
        <fullName evidence="6">Ankyrin repeat domain-containing protein</fullName>
    </submittedName>
</protein>
<dbReference type="RefSeq" id="WP_274942275.1">
    <property type="nucleotide sequence ID" value="NZ_JANWOI010000001.1"/>
</dbReference>
<dbReference type="SMART" id="SM00248">
    <property type="entry name" value="ANK"/>
    <property type="match status" value="2"/>
</dbReference>